<dbReference type="Proteomes" id="UP000814243">
    <property type="component" value="Unassembled WGS sequence"/>
</dbReference>
<evidence type="ECO:0000256" key="1">
    <source>
        <dbReference type="SAM" id="MobiDB-lite"/>
    </source>
</evidence>
<proteinExistence type="predicted"/>
<dbReference type="EMBL" id="JACEFF010000897">
    <property type="protein sequence ID" value="KAH9628737.1"/>
    <property type="molecule type" value="Genomic_DNA"/>
</dbReference>
<evidence type="ECO:0000313" key="3">
    <source>
        <dbReference type="Proteomes" id="UP000814243"/>
    </source>
</evidence>
<protein>
    <submittedName>
        <fullName evidence="2">Uncharacterized protein</fullName>
    </submittedName>
</protein>
<reference evidence="2" key="1">
    <citation type="journal article" date="2021" name="G3 (Bethesda)">
        <title>Genome and transcriptome analysis of the beet armyworm Spodoptera exigua reveals targets for pest control. .</title>
        <authorList>
            <person name="Simon S."/>
            <person name="Breeschoten T."/>
            <person name="Jansen H.J."/>
            <person name="Dirks R.P."/>
            <person name="Schranz M.E."/>
            <person name="Ros V.I.D."/>
        </authorList>
    </citation>
    <scope>NUCLEOTIDE SEQUENCE</scope>
    <source>
        <strain evidence="2">TB_SE_WUR_2020</strain>
    </source>
</reference>
<feature type="region of interest" description="Disordered" evidence="1">
    <location>
        <begin position="68"/>
        <end position="121"/>
    </location>
</feature>
<gene>
    <name evidence="2" type="ORF">HF086_003691</name>
</gene>
<sequence length="283" mass="31102">MEIASHRCRLLRAKRKTIALLEWGEETRNVDAMAIGWDRGEVADHLGCLKASEQHEVIVYEDRGENLSFPKAPKDSAAGRTNPSIDPYGQSASDRAQQRADAGRAAEEQGKTGSPDDAAKNKSRLKAIGSFLRNLLPSPSGANPSITQERAVADFFKKKAKEPAPPRLTLTRADKGQVTPPTYTEVAGAADHMRKAFLEYIAIVRATKEKQKRAWTSKSAEDVLLLTFIPPPKHQGFNNSHKHLAHSYAFKPITTQKHGAVTLGTLLGFKDRGLEISNKMQSV</sequence>
<comment type="caution">
    <text evidence="2">The sequence shown here is derived from an EMBL/GenBank/DDBJ whole genome shotgun (WGS) entry which is preliminary data.</text>
</comment>
<dbReference type="AlphaFoldDB" id="A0A922M1T4"/>
<feature type="compositionally biased region" description="Basic and acidic residues" evidence="1">
    <location>
        <begin position="96"/>
        <end position="110"/>
    </location>
</feature>
<feature type="region of interest" description="Disordered" evidence="1">
    <location>
        <begin position="157"/>
        <end position="179"/>
    </location>
</feature>
<evidence type="ECO:0000313" key="2">
    <source>
        <dbReference type="EMBL" id="KAH9628737.1"/>
    </source>
</evidence>
<accession>A0A922M1T4</accession>
<name>A0A922M1T4_SPOEX</name>
<organism evidence="2 3">
    <name type="scientific">Spodoptera exigua</name>
    <name type="common">Beet armyworm</name>
    <name type="synonym">Noctua fulgens</name>
    <dbReference type="NCBI Taxonomy" id="7107"/>
    <lineage>
        <taxon>Eukaryota</taxon>
        <taxon>Metazoa</taxon>
        <taxon>Ecdysozoa</taxon>
        <taxon>Arthropoda</taxon>
        <taxon>Hexapoda</taxon>
        <taxon>Insecta</taxon>
        <taxon>Pterygota</taxon>
        <taxon>Neoptera</taxon>
        <taxon>Endopterygota</taxon>
        <taxon>Lepidoptera</taxon>
        <taxon>Glossata</taxon>
        <taxon>Ditrysia</taxon>
        <taxon>Noctuoidea</taxon>
        <taxon>Noctuidae</taxon>
        <taxon>Amphipyrinae</taxon>
        <taxon>Spodoptera</taxon>
    </lineage>
</organism>